<dbReference type="GO" id="GO:0009982">
    <property type="term" value="F:pseudouridine synthase activity"/>
    <property type="evidence" value="ECO:0007669"/>
    <property type="project" value="InterPro"/>
</dbReference>
<dbReference type="CDD" id="cd02869">
    <property type="entry name" value="PseudoU_synth_RluA_like"/>
    <property type="match status" value="1"/>
</dbReference>
<gene>
    <name evidence="6" type="ORF">H9964_08500</name>
</gene>
<reference evidence="6" key="2">
    <citation type="submission" date="2021-04" db="EMBL/GenBank/DDBJ databases">
        <authorList>
            <person name="Gilroy R."/>
        </authorList>
    </citation>
    <scope>NUCLEOTIDE SEQUENCE</scope>
    <source>
        <strain evidence="6">ChiW7-2402</strain>
    </source>
</reference>
<dbReference type="InterPro" id="IPR020103">
    <property type="entry name" value="PsdUridine_synth_cat_dom_sf"/>
</dbReference>
<evidence type="ECO:0000256" key="2">
    <source>
        <dbReference type="ARBA" id="ARBA00010876"/>
    </source>
</evidence>
<organism evidence="6 7">
    <name type="scientific">Candidatus Gallimonas intestinavium</name>
    <dbReference type="NCBI Taxonomy" id="2838603"/>
    <lineage>
        <taxon>Bacteria</taxon>
        <taxon>Bacillati</taxon>
        <taxon>Bacillota</taxon>
        <taxon>Clostridia</taxon>
        <taxon>Candidatus Gallimonas</taxon>
    </lineage>
</organism>
<protein>
    <recommendedName>
        <fullName evidence="3">RNA pseudouridylate synthase</fullName>
    </recommendedName>
    <alternativeName>
        <fullName evidence="4">RNA-uridine isomerase</fullName>
    </alternativeName>
</protein>
<dbReference type="GO" id="GO:0140098">
    <property type="term" value="F:catalytic activity, acting on RNA"/>
    <property type="evidence" value="ECO:0007669"/>
    <property type="project" value="UniProtKB-ARBA"/>
</dbReference>
<evidence type="ECO:0000259" key="5">
    <source>
        <dbReference type="Pfam" id="PF00849"/>
    </source>
</evidence>
<accession>A0A9D2G7E4</accession>
<comment type="catalytic activity">
    <reaction evidence="1">
        <text>a uridine in RNA = a pseudouridine in RNA</text>
        <dbReference type="Rhea" id="RHEA:48348"/>
        <dbReference type="Rhea" id="RHEA-COMP:12068"/>
        <dbReference type="Rhea" id="RHEA-COMP:12069"/>
        <dbReference type="ChEBI" id="CHEBI:65314"/>
        <dbReference type="ChEBI" id="CHEBI:65315"/>
    </reaction>
</comment>
<dbReference type="Pfam" id="PF00849">
    <property type="entry name" value="PseudoU_synth_2"/>
    <property type="match status" value="1"/>
</dbReference>
<dbReference type="GO" id="GO:0003723">
    <property type="term" value="F:RNA binding"/>
    <property type="evidence" value="ECO:0007669"/>
    <property type="project" value="InterPro"/>
</dbReference>
<evidence type="ECO:0000313" key="6">
    <source>
        <dbReference type="EMBL" id="HIZ73606.1"/>
    </source>
</evidence>
<proteinExistence type="inferred from homology"/>
<evidence type="ECO:0000256" key="3">
    <source>
        <dbReference type="ARBA" id="ARBA00031870"/>
    </source>
</evidence>
<sequence>MTDIQKTEEALSPSDKLTILYEDNHIIVVLKPQNLASCPDESGDKNLLDLVREYIRTAYNKPGNVYVGLVHRLDRPTGGVMVFAKTSKAAGRLGEQMKTGDFEKKYLTVLNGCPHSEQGTLVNYLKKNTVNNMVYLCTQGTDGAKLASLDYHILEKKEPLALCDITLHTGRSHQIRVQMAGIAHPVYGDMRYGGERAQKGKLALWAYSLSFTHPVTKERMRFLCEPPKNETPWNKFDLAKAMAVG</sequence>
<dbReference type="AlphaFoldDB" id="A0A9D2G7E4"/>
<evidence type="ECO:0000256" key="1">
    <source>
        <dbReference type="ARBA" id="ARBA00000073"/>
    </source>
</evidence>
<evidence type="ECO:0000313" key="7">
    <source>
        <dbReference type="Proteomes" id="UP000824102"/>
    </source>
</evidence>
<dbReference type="Gene3D" id="3.30.2350.10">
    <property type="entry name" value="Pseudouridine synthase"/>
    <property type="match status" value="1"/>
</dbReference>
<dbReference type="PANTHER" id="PTHR21600:SF44">
    <property type="entry name" value="RIBOSOMAL LARGE SUBUNIT PSEUDOURIDINE SYNTHASE D"/>
    <property type="match status" value="1"/>
</dbReference>
<comment type="similarity">
    <text evidence="2">Belongs to the pseudouridine synthase RluA family.</text>
</comment>
<name>A0A9D2G7E4_9FIRM</name>
<feature type="domain" description="Pseudouridine synthase RsuA/RluA-like" evidence="5">
    <location>
        <begin position="25"/>
        <end position="180"/>
    </location>
</feature>
<dbReference type="InterPro" id="IPR006145">
    <property type="entry name" value="PsdUridine_synth_RsuA/RluA"/>
</dbReference>
<dbReference type="EMBL" id="DXBB01000132">
    <property type="protein sequence ID" value="HIZ73606.1"/>
    <property type="molecule type" value="Genomic_DNA"/>
</dbReference>
<evidence type="ECO:0000256" key="4">
    <source>
        <dbReference type="ARBA" id="ARBA00033164"/>
    </source>
</evidence>
<dbReference type="Proteomes" id="UP000824102">
    <property type="component" value="Unassembled WGS sequence"/>
</dbReference>
<dbReference type="PANTHER" id="PTHR21600">
    <property type="entry name" value="MITOCHONDRIAL RNA PSEUDOURIDINE SYNTHASE"/>
    <property type="match status" value="1"/>
</dbReference>
<dbReference type="GO" id="GO:0000455">
    <property type="term" value="P:enzyme-directed rRNA pseudouridine synthesis"/>
    <property type="evidence" value="ECO:0007669"/>
    <property type="project" value="TreeGrafter"/>
</dbReference>
<dbReference type="InterPro" id="IPR050188">
    <property type="entry name" value="RluA_PseudoU_synthase"/>
</dbReference>
<comment type="caution">
    <text evidence="6">The sequence shown here is derived from an EMBL/GenBank/DDBJ whole genome shotgun (WGS) entry which is preliminary data.</text>
</comment>
<dbReference type="SUPFAM" id="SSF55120">
    <property type="entry name" value="Pseudouridine synthase"/>
    <property type="match status" value="1"/>
</dbReference>
<reference evidence="6" key="1">
    <citation type="journal article" date="2021" name="PeerJ">
        <title>Extensive microbial diversity within the chicken gut microbiome revealed by metagenomics and culture.</title>
        <authorList>
            <person name="Gilroy R."/>
            <person name="Ravi A."/>
            <person name="Getino M."/>
            <person name="Pursley I."/>
            <person name="Horton D.L."/>
            <person name="Alikhan N.F."/>
            <person name="Baker D."/>
            <person name="Gharbi K."/>
            <person name="Hall N."/>
            <person name="Watson M."/>
            <person name="Adriaenssens E.M."/>
            <person name="Foster-Nyarko E."/>
            <person name="Jarju S."/>
            <person name="Secka A."/>
            <person name="Antonio M."/>
            <person name="Oren A."/>
            <person name="Chaudhuri R.R."/>
            <person name="La Ragione R."/>
            <person name="Hildebrand F."/>
            <person name="Pallen M.J."/>
        </authorList>
    </citation>
    <scope>NUCLEOTIDE SEQUENCE</scope>
    <source>
        <strain evidence="6">ChiW7-2402</strain>
    </source>
</reference>